<keyword evidence="2" id="KW-1015">Disulfide bond</keyword>
<dbReference type="GO" id="GO:0021556">
    <property type="term" value="P:central nervous system formation"/>
    <property type="evidence" value="ECO:0007669"/>
    <property type="project" value="TreeGrafter"/>
</dbReference>
<dbReference type="OrthoDB" id="7035242at2759"/>
<dbReference type="GO" id="GO:0005121">
    <property type="term" value="F:Toll binding"/>
    <property type="evidence" value="ECO:0007669"/>
    <property type="project" value="TreeGrafter"/>
</dbReference>
<dbReference type="AlphaFoldDB" id="A0A921YUJ9"/>
<dbReference type="InterPro" id="IPR052444">
    <property type="entry name" value="Spz/Toll_ligand-like"/>
</dbReference>
<evidence type="ECO:0000313" key="7">
    <source>
        <dbReference type="Proteomes" id="UP000791440"/>
    </source>
</evidence>
<reference evidence="6" key="1">
    <citation type="journal article" date="2016" name="Insect Biochem. Mol. Biol.">
        <title>Multifaceted biological insights from a draft genome sequence of the tobacco hornworm moth, Manduca sexta.</title>
        <authorList>
            <person name="Kanost M.R."/>
            <person name="Arrese E.L."/>
            <person name="Cao X."/>
            <person name="Chen Y.R."/>
            <person name="Chellapilla S."/>
            <person name="Goldsmith M.R."/>
            <person name="Grosse-Wilde E."/>
            <person name="Heckel D.G."/>
            <person name="Herndon N."/>
            <person name="Jiang H."/>
            <person name="Papanicolaou A."/>
            <person name="Qu J."/>
            <person name="Soulages J.L."/>
            <person name="Vogel H."/>
            <person name="Walters J."/>
            <person name="Waterhouse R.M."/>
            <person name="Ahn S.J."/>
            <person name="Almeida F.C."/>
            <person name="An C."/>
            <person name="Aqrawi P."/>
            <person name="Bretschneider A."/>
            <person name="Bryant W.B."/>
            <person name="Bucks S."/>
            <person name="Chao H."/>
            <person name="Chevignon G."/>
            <person name="Christen J.M."/>
            <person name="Clarke D.F."/>
            <person name="Dittmer N.T."/>
            <person name="Ferguson L.C.F."/>
            <person name="Garavelou S."/>
            <person name="Gordon K.H.J."/>
            <person name="Gunaratna R.T."/>
            <person name="Han Y."/>
            <person name="Hauser F."/>
            <person name="He Y."/>
            <person name="Heidel-Fischer H."/>
            <person name="Hirsh A."/>
            <person name="Hu Y."/>
            <person name="Jiang H."/>
            <person name="Kalra D."/>
            <person name="Klinner C."/>
            <person name="Konig C."/>
            <person name="Kovar C."/>
            <person name="Kroll A.R."/>
            <person name="Kuwar S.S."/>
            <person name="Lee S.L."/>
            <person name="Lehman R."/>
            <person name="Li K."/>
            <person name="Li Z."/>
            <person name="Liang H."/>
            <person name="Lovelace S."/>
            <person name="Lu Z."/>
            <person name="Mansfield J.H."/>
            <person name="McCulloch K.J."/>
            <person name="Mathew T."/>
            <person name="Morton B."/>
            <person name="Muzny D.M."/>
            <person name="Neunemann D."/>
            <person name="Ongeri F."/>
            <person name="Pauchet Y."/>
            <person name="Pu L.L."/>
            <person name="Pyrousis I."/>
            <person name="Rao X.J."/>
            <person name="Redding A."/>
            <person name="Roesel C."/>
            <person name="Sanchez-Gracia A."/>
            <person name="Schaack S."/>
            <person name="Shukla A."/>
            <person name="Tetreau G."/>
            <person name="Wang Y."/>
            <person name="Xiong G.H."/>
            <person name="Traut W."/>
            <person name="Walsh T.K."/>
            <person name="Worley K.C."/>
            <person name="Wu D."/>
            <person name="Wu W."/>
            <person name="Wu Y.Q."/>
            <person name="Zhang X."/>
            <person name="Zou Z."/>
            <person name="Zucker H."/>
            <person name="Briscoe A.D."/>
            <person name="Burmester T."/>
            <person name="Clem R.J."/>
            <person name="Feyereisen R."/>
            <person name="Grimmelikhuijzen C.J.P."/>
            <person name="Hamodrakas S.J."/>
            <person name="Hansson B.S."/>
            <person name="Huguet E."/>
            <person name="Jermiin L.S."/>
            <person name="Lan Q."/>
            <person name="Lehman H.K."/>
            <person name="Lorenzen M."/>
            <person name="Merzendorfer H."/>
            <person name="Michalopoulos I."/>
            <person name="Morton D.B."/>
            <person name="Muthukrishnan S."/>
            <person name="Oakeshott J.G."/>
            <person name="Palmer W."/>
            <person name="Park Y."/>
            <person name="Passarelli A.L."/>
            <person name="Rozas J."/>
            <person name="Schwartz L.M."/>
            <person name="Smith W."/>
            <person name="Southgate A."/>
            <person name="Vilcinskas A."/>
            <person name="Vogt R."/>
            <person name="Wang P."/>
            <person name="Werren J."/>
            <person name="Yu X.Q."/>
            <person name="Zhou J.J."/>
            <person name="Brown S.J."/>
            <person name="Scherer S.E."/>
            <person name="Richards S."/>
            <person name="Blissard G.W."/>
        </authorList>
    </citation>
    <scope>NUCLEOTIDE SEQUENCE</scope>
</reference>
<accession>A0A921YUJ9</accession>
<feature type="domain" description="Spaetzle" evidence="5">
    <location>
        <begin position="137"/>
        <end position="231"/>
    </location>
</feature>
<keyword evidence="1 4" id="KW-0732">Signal</keyword>
<keyword evidence="3" id="KW-0325">Glycoprotein</keyword>
<protein>
    <recommendedName>
        <fullName evidence="5">Spaetzle domain-containing protein</fullName>
    </recommendedName>
</protein>
<evidence type="ECO:0000256" key="1">
    <source>
        <dbReference type="ARBA" id="ARBA00022729"/>
    </source>
</evidence>
<dbReference type="GO" id="GO:0005615">
    <property type="term" value="C:extracellular space"/>
    <property type="evidence" value="ECO:0007669"/>
    <property type="project" value="UniProtKB-ARBA"/>
</dbReference>
<evidence type="ECO:0000256" key="4">
    <source>
        <dbReference type="SAM" id="SignalP"/>
    </source>
</evidence>
<name>A0A921YUJ9_MANSE</name>
<evidence type="ECO:0000256" key="3">
    <source>
        <dbReference type="ARBA" id="ARBA00023180"/>
    </source>
</evidence>
<evidence type="ECO:0000313" key="6">
    <source>
        <dbReference type="EMBL" id="KAG6445811.1"/>
    </source>
</evidence>
<evidence type="ECO:0000259" key="5">
    <source>
        <dbReference type="Pfam" id="PF16077"/>
    </source>
</evidence>
<keyword evidence="7" id="KW-1185">Reference proteome</keyword>
<comment type="caution">
    <text evidence="6">The sequence shown here is derived from an EMBL/GenBank/DDBJ whole genome shotgun (WGS) entry which is preliminary data.</text>
</comment>
<dbReference type="Pfam" id="PF16077">
    <property type="entry name" value="Spaetzle"/>
    <property type="match status" value="1"/>
</dbReference>
<dbReference type="Gene3D" id="2.10.90.10">
    <property type="entry name" value="Cystine-knot cytokines"/>
    <property type="match status" value="1"/>
</dbReference>
<reference evidence="6" key="2">
    <citation type="submission" date="2020-12" db="EMBL/GenBank/DDBJ databases">
        <authorList>
            <person name="Kanost M."/>
        </authorList>
    </citation>
    <scope>NUCLEOTIDE SEQUENCE</scope>
</reference>
<proteinExistence type="predicted"/>
<feature type="chain" id="PRO_5038106948" description="Spaetzle domain-containing protein" evidence="4">
    <location>
        <begin position="17"/>
        <end position="237"/>
    </location>
</feature>
<dbReference type="GO" id="GO:0008083">
    <property type="term" value="F:growth factor activity"/>
    <property type="evidence" value="ECO:0007669"/>
    <property type="project" value="TreeGrafter"/>
</dbReference>
<gene>
    <name evidence="6" type="ORF">O3G_MSEX004090</name>
</gene>
<sequence length="237" mass="26892">MYRGLFVILAIGGSQAANAASAKKTTEYVPIKYPGPIQQIETKYGTDEDHVPEQCKNKNFCTIKPADYPQEQFNAMFKGTAVRRTRDLKTEEWTVPTCDRRLQPLEPTDDQKTLPPPTLFIEAYGDRQGDPDAFDNCDTEVTYEPLYKVRSARGQWHTVIQAPEENYIQKVRLETCKEVESSCFTAVSSLVPTITTFCKQKYSVWQVLVSDGNNGTEPIKVELPICCSCHYKMNDNK</sequence>
<dbReference type="GO" id="GO:0045087">
    <property type="term" value="P:innate immune response"/>
    <property type="evidence" value="ECO:0007669"/>
    <property type="project" value="TreeGrafter"/>
</dbReference>
<dbReference type="SUPFAM" id="SSF57501">
    <property type="entry name" value="Cystine-knot cytokines"/>
    <property type="match status" value="1"/>
</dbReference>
<dbReference type="PANTHER" id="PTHR23199:SF12">
    <property type="entry name" value="NEUROTROPHIN 1-RELATED"/>
    <property type="match status" value="1"/>
</dbReference>
<organism evidence="6 7">
    <name type="scientific">Manduca sexta</name>
    <name type="common">Tobacco hawkmoth</name>
    <name type="synonym">Tobacco hornworm</name>
    <dbReference type="NCBI Taxonomy" id="7130"/>
    <lineage>
        <taxon>Eukaryota</taxon>
        <taxon>Metazoa</taxon>
        <taxon>Ecdysozoa</taxon>
        <taxon>Arthropoda</taxon>
        <taxon>Hexapoda</taxon>
        <taxon>Insecta</taxon>
        <taxon>Pterygota</taxon>
        <taxon>Neoptera</taxon>
        <taxon>Endopterygota</taxon>
        <taxon>Lepidoptera</taxon>
        <taxon>Glossata</taxon>
        <taxon>Ditrysia</taxon>
        <taxon>Bombycoidea</taxon>
        <taxon>Sphingidae</taxon>
        <taxon>Sphinginae</taxon>
        <taxon>Sphingini</taxon>
        <taxon>Manduca</taxon>
    </lineage>
</organism>
<dbReference type="InterPro" id="IPR029034">
    <property type="entry name" value="Cystine-knot_cytokine"/>
</dbReference>
<dbReference type="Proteomes" id="UP000791440">
    <property type="component" value="Unassembled WGS sequence"/>
</dbReference>
<feature type="signal peptide" evidence="4">
    <location>
        <begin position="1"/>
        <end position="16"/>
    </location>
</feature>
<dbReference type="EMBL" id="JH668325">
    <property type="protein sequence ID" value="KAG6445811.1"/>
    <property type="molecule type" value="Genomic_DNA"/>
</dbReference>
<evidence type="ECO:0000256" key="2">
    <source>
        <dbReference type="ARBA" id="ARBA00023157"/>
    </source>
</evidence>
<dbReference type="InterPro" id="IPR032104">
    <property type="entry name" value="Spaetzle"/>
</dbReference>
<dbReference type="PANTHER" id="PTHR23199">
    <property type="entry name" value="NEUROTROPHIN 1-RELATED"/>
    <property type="match status" value="1"/>
</dbReference>